<dbReference type="Pfam" id="PF01248">
    <property type="entry name" value="Ribosomal_L7Ae"/>
    <property type="match status" value="1"/>
</dbReference>
<dbReference type="Gene3D" id="3.30.1330.30">
    <property type="match status" value="1"/>
</dbReference>
<evidence type="ECO:0000259" key="6">
    <source>
        <dbReference type="Pfam" id="PF01248"/>
    </source>
</evidence>
<evidence type="ECO:0000256" key="1">
    <source>
        <dbReference type="ARBA" id="ARBA00007326"/>
    </source>
</evidence>
<dbReference type="GO" id="GO:0022625">
    <property type="term" value="C:cytosolic large ribosomal subunit"/>
    <property type="evidence" value="ECO:0007669"/>
    <property type="project" value="InterPro"/>
</dbReference>
<dbReference type="SUPFAM" id="SSF55315">
    <property type="entry name" value="L30e-like"/>
    <property type="match status" value="1"/>
</dbReference>
<dbReference type="InterPro" id="IPR004038">
    <property type="entry name" value="Ribosomal_eL8/eL30/eS12/Gad45"/>
</dbReference>
<comment type="similarity">
    <text evidence="1">Belongs to the eukaryotic ribosomal protein eL30 family.</text>
</comment>
<dbReference type="PANTHER" id="PTHR11449">
    <property type="entry name" value="RIBOSOMAL PROTEIN L30"/>
    <property type="match status" value="1"/>
</dbReference>
<dbReference type="STRING" id="1611254.A0A2G5VII8"/>
<comment type="caution">
    <text evidence="7">The sequence shown here is derived from an EMBL/GenBank/DDBJ whole genome shotgun (WGS) entry which is preliminary data.</text>
</comment>
<keyword evidence="8" id="KW-1185">Reference proteome</keyword>
<proteinExistence type="inferred from homology"/>
<dbReference type="HAMAP" id="MF_00481">
    <property type="entry name" value="Ribosomal_eL30"/>
    <property type="match status" value="1"/>
</dbReference>
<dbReference type="GO" id="GO:0003723">
    <property type="term" value="F:RNA binding"/>
    <property type="evidence" value="ECO:0007669"/>
    <property type="project" value="InterPro"/>
</dbReference>
<dbReference type="InterPro" id="IPR022991">
    <property type="entry name" value="Ribosomal_eL30_CS"/>
</dbReference>
<dbReference type="FunFam" id="3.30.1330.30:FF:000001">
    <property type="entry name" value="60S ribosomal protein L30"/>
    <property type="match status" value="1"/>
</dbReference>
<dbReference type="PROSITE" id="PS00993">
    <property type="entry name" value="RIBOSOMAL_L30E_2"/>
    <property type="match status" value="1"/>
</dbReference>
<evidence type="ECO:0000256" key="3">
    <source>
        <dbReference type="ARBA" id="ARBA00023274"/>
    </source>
</evidence>
<feature type="domain" description="Ribosomal protein eL8/eL30/eS12/Gadd45" evidence="6">
    <location>
        <begin position="44"/>
        <end position="136"/>
    </location>
</feature>
<organism evidence="7 8">
    <name type="scientific">Caenorhabditis nigoni</name>
    <dbReference type="NCBI Taxonomy" id="1611254"/>
    <lineage>
        <taxon>Eukaryota</taxon>
        <taxon>Metazoa</taxon>
        <taxon>Ecdysozoa</taxon>
        <taxon>Nematoda</taxon>
        <taxon>Chromadorea</taxon>
        <taxon>Rhabditida</taxon>
        <taxon>Rhabditina</taxon>
        <taxon>Rhabditomorpha</taxon>
        <taxon>Rhabditoidea</taxon>
        <taxon>Rhabditidae</taxon>
        <taxon>Peloderinae</taxon>
        <taxon>Caenorhabditis</taxon>
    </lineage>
</organism>
<dbReference type="OrthoDB" id="1928736at2759"/>
<protein>
    <recommendedName>
        <fullName evidence="4">Large ribosomal subunit protein eL30</fullName>
    </recommendedName>
    <alternativeName>
        <fullName evidence="5">60S ribosomal protein L30</fullName>
    </alternativeName>
</protein>
<evidence type="ECO:0000313" key="8">
    <source>
        <dbReference type="Proteomes" id="UP000230233"/>
    </source>
</evidence>
<evidence type="ECO:0000313" key="7">
    <source>
        <dbReference type="EMBL" id="PIC51583.1"/>
    </source>
</evidence>
<name>A0A2G5VII8_9PELO</name>
<dbReference type="AlphaFoldDB" id="A0A2G5VII8"/>
<dbReference type="EMBL" id="PDUG01000001">
    <property type="protein sequence ID" value="PIC51583.1"/>
    <property type="molecule type" value="Genomic_DNA"/>
</dbReference>
<keyword evidence="3" id="KW-0687">Ribonucleoprotein</keyword>
<dbReference type="GO" id="GO:0003735">
    <property type="term" value="F:structural constituent of ribosome"/>
    <property type="evidence" value="ECO:0007669"/>
    <property type="project" value="InterPro"/>
</dbReference>
<dbReference type="Proteomes" id="UP000230233">
    <property type="component" value="Chromosome I"/>
</dbReference>
<gene>
    <name evidence="7" type="primary">Cni-rpl-30</name>
    <name evidence="7" type="synonym">Cnig_chr_I.g2040</name>
    <name evidence="7" type="ORF">B9Z55_002040</name>
</gene>
<dbReference type="NCBIfam" id="NF002172">
    <property type="entry name" value="PRK01018.1"/>
    <property type="match status" value="1"/>
</dbReference>
<dbReference type="InterPro" id="IPR000231">
    <property type="entry name" value="Ribosomal_eL30"/>
</dbReference>
<evidence type="ECO:0000256" key="4">
    <source>
        <dbReference type="ARBA" id="ARBA00035231"/>
    </source>
</evidence>
<reference evidence="8" key="1">
    <citation type="submission" date="2017-10" db="EMBL/GenBank/DDBJ databases">
        <title>Rapid genome shrinkage in a self-fertile nematode reveals novel sperm competition proteins.</title>
        <authorList>
            <person name="Yin D."/>
            <person name="Schwarz E.M."/>
            <person name="Thomas C.G."/>
            <person name="Felde R.L."/>
            <person name="Korf I.F."/>
            <person name="Cutter A.D."/>
            <person name="Schartner C.M."/>
            <person name="Ralston E.J."/>
            <person name="Meyer B.J."/>
            <person name="Haag E.S."/>
        </authorList>
    </citation>
    <scope>NUCLEOTIDE SEQUENCE [LARGE SCALE GENOMIC DNA]</scope>
    <source>
        <strain evidence="8">JU1422</strain>
    </source>
</reference>
<accession>A0A2G5VII8</accession>
<sequence>MYIHCSSVALITWYIKFTHLFFPFAGKIIMAPAAKPQVKKNAENINSRLSMVMKTGQYVLGYKQTLKSLLNGKAKLVIIANNTPPLRKSEIEYYAMLAKTGVHHYNGNNIELGTACGRLFRVCTLAVTDAGDSDIILSVPSESA</sequence>
<dbReference type="InterPro" id="IPR029064">
    <property type="entry name" value="Ribosomal_eL30-like_sf"/>
</dbReference>
<evidence type="ECO:0000256" key="2">
    <source>
        <dbReference type="ARBA" id="ARBA00022980"/>
    </source>
</evidence>
<keyword evidence="2" id="KW-0689">Ribosomal protein</keyword>
<dbReference type="InterPro" id="IPR039109">
    <property type="entry name" value="Ribosomal_eL30-like"/>
</dbReference>
<evidence type="ECO:0000256" key="5">
    <source>
        <dbReference type="ARBA" id="ARBA00035336"/>
    </source>
</evidence>